<evidence type="ECO:0000313" key="2">
    <source>
        <dbReference type="EMBL" id="PKI71606.1"/>
    </source>
</evidence>
<gene>
    <name evidence="2" type="ORF">CRG98_008014</name>
</gene>
<organism evidence="2 3">
    <name type="scientific">Punica granatum</name>
    <name type="common">Pomegranate</name>
    <dbReference type="NCBI Taxonomy" id="22663"/>
    <lineage>
        <taxon>Eukaryota</taxon>
        <taxon>Viridiplantae</taxon>
        <taxon>Streptophyta</taxon>
        <taxon>Embryophyta</taxon>
        <taxon>Tracheophyta</taxon>
        <taxon>Spermatophyta</taxon>
        <taxon>Magnoliopsida</taxon>
        <taxon>eudicotyledons</taxon>
        <taxon>Gunneridae</taxon>
        <taxon>Pentapetalae</taxon>
        <taxon>rosids</taxon>
        <taxon>malvids</taxon>
        <taxon>Myrtales</taxon>
        <taxon>Lythraceae</taxon>
        <taxon>Punica</taxon>
    </lineage>
</organism>
<keyword evidence="3" id="KW-1185">Reference proteome</keyword>
<feature type="compositionally biased region" description="Polar residues" evidence="1">
    <location>
        <begin position="30"/>
        <end position="48"/>
    </location>
</feature>
<evidence type="ECO:0000313" key="3">
    <source>
        <dbReference type="Proteomes" id="UP000233551"/>
    </source>
</evidence>
<evidence type="ECO:0000256" key="1">
    <source>
        <dbReference type="SAM" id="MobiDB-lite"/>
    </source>
</evidence>
<reference evidence="2 3" key="1">
    <citation type="submission" date="2017-11" db="EMBL/GenBank/DDBJ databases">
        <title>De-novo sequencing of pomegranate (Punica granatum L.) genome.</title>
        <authorList>
            <person name="Akparov Z."/>
            <person name="Amiraslanov A."/>
            <person name="Hajiyeva S."/>
            <person name="Abbasov M."/>
            <person name="Kaur K."/>
            <person name="Hamwieh A."/>
            <person name="Solovyev V."/>
            <person name="Salamov A."/>
            <person name="Braich B."/>
            <person name="Kosarev P."/>
            <person name="Mahmoud A."/>
            <person name="Hajiyev E."/>
            <person name="Babayeva S."/>
            <person name="Izzatullayeva V."/>
            <person name="Mammadov A."/>
            <person name="Mammadov A."/>
            <person name="Sharifova S."/>
            <person name="Ojaghi J."/>
            <person name="Eynullazada K."/>
            <person name="Bayramov B."/>
            <person name="Abdulazimova A."/>
            <person name="Shahmuradov I."/>
        </authorList>
    </citation>
    <scope>NUCLEOTIDE SEQUENCE [LARGE SCALE GENOMIC DNA]</scope>
    <source>
        <strain evidence="3">cv. AG2017</strain>
        <tissue evidence="2">Leaf</tissue>
    </source>
</reference>
<comment type="caution">
    <text evidence="2">The sequence shown here is derived from an EMBL/GenBank/DDBJ whole genome shotgun (WGS) entry which is preliminary data.</text>
</comment>
<dbReference type="EMBL" id="PGOL01000364">
    <property type="protein sequence ID" value="PKI71606.1"/>
    <property type="molecule type" value="Genomic_DNA"/>
</dbReference>
<sequence>MAMSLRAVDVNVKRFIKWCGSPYQFMGGTESASGSDVGSDQSPHSTLGDSPLTLLPNDGLEGIDPTMMMMTLLKVKTREFTVRLNSLGNKMSY</sequence>
<name>A0A2I0KUT8_PUNGR</name>
<dbReference type="AlphaFoldDB" id="A0A2I0KUT8"/>
<dbReference type="Proteomes" id="UP000233551">
    <property type="component" value="Unassembled WGS sequence"/>
</dbReference>
<feature type="region of interest" description="Disordered" evidence="1">
    <location>
        <begin position="29"/>
        <end position="54"/>
    </location>
</feature>
<proteinExistence type="predicted"/>
<protein>
    <submittedName>
        <fullName evidence="2">Uncharacterized protein</fullName>
    </submittedName>
</protein>
<accession>A0A2I0KUT8</accession>